<evidence type="ECO:0000259" key="1">
    <source>
        <dbReference type="SMART" id="SM00829"/>
    </source>
</evidence>
<feature type="domain" description="Enoyl reductase (ER)" evidence="1">
    <location>
        <begin position="10"/>
        <end position="291"/>
    </location>
</feature>
<gene>
    <name evidence="2" type="ORF">PWN146_03636</name>
</gene>
<dbReference type="PANTHER" id="PTHR43677">
    <property type="entry name" value="SHORT-CHAIN DEHYDROGENASE/REDUCTASE"/>
    <property type="match status" value="1"/>
</dbReference>
<accession>A0A1C3HIN5</accession>
<dbReference type="GO" id="GO:0016491">
    <property type="term" value="F:oxidoreductase activity"/>
    <property type="evidence" value="ECO:0007669"/>
    <property type="project" value="InterPro"/>
</dbReference>
<dbReference type="SMART" id="SM00829">
    <property type="entry name" value="PKS_ER"/>
    <property type="match status" value="1"/>
</dbReference>
<evidence type="ECO:0000313" key="2">
    <source>
        <dbReference type="EMBL" id="SAY44916.1"/>
    </source>
</evidence>
<dbReference type="PANTHER" id="PTHR43677:SF11">
    <property type="entry name" value="ZINC-CONTAINING ALCOHOL DEHYDROGENASE"/>
    <property type="match status" value="1"/>
</dbReference>
<protein>
    <recommendedName>
        <fullName evidence="1">Enoyl reductase (ER) domain-containing protein</fullName>
    </recommendedName>
</protein>
<sequence>MQAAIVTALGQAPVFGTFEEPQVQANEVPIDVLAAGIKQLDRATVAGTHYSSPKQLPIVPGTDGVGRTADGKRVYFASFRRPYGAMAERSVASWTVPVPEAVDDATAAALINPAFAAWLPLRWRADLQPGETVLIIGATGTSGKLAVAAARQAGAGRIVAAGRRLSVLEALGVDATVDLSLQGEALTQAFAAAAGPGGYQVIVDYIWGPATEALLATLNNHDLSSYAGGRGIRLVNVGSMAAPDIRLPAAVLRSNQLQILGSGTGNFPPIPEMQRYATEILALAATGALTIETQEHALAEIAEVWDLNKKSDVRSVIRIAR</sequence>
<dbReference type="Gene3D" id="3.90.180.10">
    <property type="entry name" value="Medium-chain alcohol dehydrogenases, catalytic domain"/>
    <property type="match status" value="1"/>
</dbReference>
<dbReference type="EMBL" id="LT575490">
    <property type="protein sequence ID" value="SAY44916.1"/>
    <property type="molecule type" value="Genomic_DNA"/>
</dbReference>
<reference evidence="2" key="1">
    <citation type="submission" date="2016-05" db="EMBL/GenBank/DDBJ databases">
        <authorList>
            <person name="Cock P.J.A."/>
            <person name="Cock P.J.A."/>
        </authorList>
    </citation>
    <scope>NUCLEOTIDE SEQUENCE</scope>
    <source>
        <strain evidence="2">PWN146_assembly</strain>
    </source>
</reference>
<dbReference type="SUPFAM" id="SSF50129">
    <property type="entry name" value="GroES-like"/>
    <property type="match status" value="1"/>
</dbReference>
<dbReference type="Gene3D" id="3.40.50.720">
    <property type="entry name" value="NAD(P)-binding Rossmann-like Domain"/>
    <property type="match status" value="1"/>
</dbReference>
<name>A0A1C3HIN5_SERMA</name>
<dbReference type="InterPro" id="IPR011032">
    <property type="entry name" value="GroES-like_sf"/>
</dbReference>
<dbReference type="AlphaFoldDB" id="A0A1C3HIN5"/>
<dbReference type="InterPro" id="IPR051397">
    <property type="entry name" value="Zn-ADH-like_protein"/>
</dbReference>
<proteinExistence type="predicted"/>
<organism evidence="2">
    <name type="scientific">Serratia marcescens</name>
    <dbReference type="NCBI Taxonomy" id="615"/>
    <lineage>
        <taxon>Bacteria</taxon>
        <taxon>Pseudomonadati</taxon>
        <taxon>Pseudomonadota</taxon>
        <taxon>Gammaproteobacteria</taxon>
        <taxon>Enterobacterales</taxon>
        <taxon>Yersiniaceae</taxon>
        <taxon>Serratia</taxon>
    </lineage>
</organism>
<dbReference type="SUPFAM" id="SSF51735">
    <property type="entry name" value="NAD(P)-binding Rossmann-fold domains"/>
    <property type="match status" value="1"/>
</dbReference>
<dbReference type="InterPro" id="IPR020843">
    <property type="entry name" value="ER"/>
</dbReference>
<dbReference type="InterPro" id="IPR036291">
    <property type="entry name" value="NAD(P)-bd_dom_sf"/>
</dbReference>